<feature type="transmembrane region" description="Helical" evidence="1">
    <location>
        <begin position="46"/>
        <end position="63"/>
    </location>
</feature>
<protein>
    <submittedName>
        <fullName evidence="2">Cyd operon protein YbgE</fullName>
    </submittedName>
</protein>
<organism evidence="2 3">
    <name type="scientific">Azomonas agilis</name>
    <dbReference type="NCBI Taxonomy" id="116849"/>
    <lineage>
        <taxon>Bacteria</taxon>
        <taxon>Pseudomonadati</taxon>
        <taxon>Pseudomonadota</taxon>
        <taxon>Gammaproteobacteria</taxon>
        <taxon>Pseudomonadales</taxon>
        <taxon>Pseudomonadaceae</taxon>
        <taxon>Azomonas</taxon>
    </lineage>
</organism>
<comment type="caution">
    <text evidence="2">The sequence shown here is derived from an EMBL/GenBank/DDBJ whole genome shotgun (WGS) entry which is preliminary data.</text>
</comment>
<dbReference type="InterPro" id="IPR011846">
    <property type="entry name" value="Cyd_oper_YbgE"/>
</dbReference>
<name>A0A562J2P5_9GAMM</name>
<keyword evidence="1" id="KW-1133">Transmembrane helix</keyword>
<dbReference type="AlphaFoldDB" id="A0A562J2P5"/>
<evidence type="ECO:0000313" key="3">
    <source>
        <dbReference type="Proteomes" id="UP000319627"/>
    </source>
</evidence>
<reference evidence="2 3" key="1">
    <citation type="submission" date="2019-07" db="EMBL/GenBank/DDBJ databases">
        <title>Genomic Encyclopedia of Type Strains, Phase I: the one thousand microbial genomes (KMG-I) project.</title>
        <authorList>
            <person name="Kyrpides N."/>
        </authorList>
    </citation>
    <scope>NUCLEOTIDE SEQUENCE [LARGE SCALE GENOMIC DNA]</scope>
    <source>
        <strain evidence="2 3">DSM 375</strain>
    </source>
</reference>
<keyword evidence="1" id="KW-0812">Transmembrane</keyword>
<accession>A0A562J2P5</accession>
<keyword evidence="3" id="KW-1185">Reference proteome</keyword>
<sequence length="98" mass="10907">MNMIDVQFLKTRWSRVLSVLLATPLSLIFLIHPALMLDSEGKYSHGQLMLVMLGISAGVIHGVGFDPRGLFWRVVFHPILGWLLMGMGYVVLVQAQAS</sequence>
<dbReference type="OrthoDB" id="5298003at2"/>
<feature type="transmembrane region" description="Helical" evidence="1">
    <location>
        <begin position="70"/>
        <end position="92"/>
    </location>
</feature>
<evidence type="ECO:0000256" key="1">
    <source>
        <dbReference type="SAM" id="Phobius"/>
    </source>
</evidence>
<dbReference type="EMBL" id="VLKG01000001">
    <property type="protein sequence ID" value="TWH77486.1"/>
    <property type="molecule type" value="Genomic_DNA"/>
</dbReference>
<dbReference type="Proteomes" id="UP000319627">
    <property type="component" value="Unassembled WGS sequence"/>
</dbReference>
<dbReference type="RefSeq" id="WP_144570151.1">
    <property type="nucleotide sequence ID" value="NZ_VLKG01000001.1"/>
</dbReference>
<keyword evidence="1" id="KW-0472">Membrane</keyword>
<gene>
    <name evidence="2" type="ORF">LX59_00403</name>
</gene>
<dbReference type="Pfam" id="PF09600">
    <property type="entry name" value="Cyd_oper_YbgE"/>
    <property type="match status" value="1"/>
</dbReference>
<proteinExistence type="predicted"/>
<evidence type="ECO:0000313" key="2">
    <source>
        <dbReference type="EMBL" id="TWH77486.1"/>
    </source>
</evidence>